<evidence type="ECO:0000313" key="3">
    <source>
        <dbReference type="Proteomes" id="UP000490386"/>
    </source>
</evidence>
<feature type="chain" id="PRO_5029574245" description="Lipoprotein" evidence="1">
    <location>
        <begin position="25"/>
        <end position="155"/>
    </location>
</feature>
<evidence type="ECO:0000256" key="1">
    <source>
        <dbReference type="SAM" id="SignalP"/>
    </source>
</evidence>
<keyword evidence="1" id="KW-0732">Signal</keyword>
<protein>
    <recommendedName>
        <fullName evidence="4">Lipoprotein</fullName>
    </recommendedName>
</protein>
<keyword evidence="3" id="KW-1185">Reference proteome</keyword>
<dbReference type="OrthoDB" id="5115669at2"/>
<evidence type="ECO:0000313" key="2">
    <source>
        <dbReference type="EMBL" id="KAB1638935.1"/>
    </source>
</evidence>
<dbReference type="EMBL" id="WBJX01000001">
    <property type="protein sequence ID" value="KAB1638935.1"/>
    <property type="molecule type" value="Genomic_DNA"/>
</dbReference>
<organism evidence="2 3">
    <name type="scientific">Pseudoclavibacter terrae</name>
    <dbReference type="NCBI Taxonomy" id="1530195"/>
    <lineage>
        <taxon>Bacteria</taxon>
        <taxon>Bacillati</taxon>
        <taxon>Actinomycetota</taxon>
        <taxon>Actinomycetes</taxon>
        <taxon>Micrococcales</taxon>
        <taxon>Microbacteriaceae</taxon>
        <taxon>Pseudoclavibacter</taxon>
    </lineage>
</organism>
<sequence length="155" mass="16475">MHPRRSVAFAALSMLAAASLSACATPEPVRLLDHLSVNELSATMEIDELLPDDASAFVLGCPYSDVDALAANSGIDRNRFRIGDRHLPGLTTDGPIALLPVIDGKVRPGVSYNTQDVSMCGTHDTTVVERGSTLTFAQDGYGQWFAVSVQSGKQV</sequence>
<reference evidence="2 3" key="1">
    <citation type="submission" date="2019-09" db="EMBL/GenBank/DDBJ databases">
        <title>Phylogeny of genus Pseudoclavibacter and closely related genus.</title>
        <authorList>
            <person name="Li Y."/>
        </authorList>
    </citation>
    <scope>NUCLEOTIDE SEQUENCE [LARGE SCALE GENOMIC DNA]</scope>
    <source>
        <strain evidence="2 3">THG-MD12</strain>
    </source>
</reference>
<gene>
    <name evidence="2" type="ORF">F8O03_00830</name>
</gene>
<comment type="caution">
    <text evidence="2">The sequence shown here is derived from an EMBL/GenBank/DDBJ whole genome shotgun (WGS) entry which is preliminary data.</text>
</comment>
<feature type="signal peptide" evidence="1">
    <location>
        <begin position="1"/>
        <end position="24"/>
    </location>
</feature>
<accession>A0A7J5B441</accession>
<dbReference type="Proteomes" id="UP000490386">
    <property type="component" value="Unassembled WGS sequence"/>
</dbReference>
<dbReference type="RefSeq" id="WP_151421979.1">
    <property type="nucleotide sequence ID" value="NZ_WBJX01000001.1"/>
</dbReference>
<proteinExistence type="predicted"/>
<dbReference type="PROSITE" id="PS51257">
    <property type="entry name" value="PROKAR_LIPOPROTEIN"/>
    <property type="match status" value="1"/>
</dbReference>
<evidence type="ECO:0008006" key="4">
    <source>
        <dbReference type="Google" id="ProtNLM"/>
    </source>
</evidence>
<dbReference type="AlphaFoldDB" id="A0A7J5B441"/>
<name>A0A7J5B441_9MICO</name>